<gene>
    <name evidence="1" type="ORF">D0Z00_001748</name>
</gene>
<accession>A0ACB6V697</accession>
<evidence type="ECO:0000313" key="2">
    <source>
        <dbReference type="Proteomes" id="UP000744676"/>
    </source>
</evidence>
<keyword evidence="2" id="KW-1185">Reference proteome</keyword>
<dbReference type="Proteomes" id="UP000744676">
    <property type="component" value="Unassembled WGS sequence"/>
</dbReference>
<comment type="caution">
    <text evidence="1">The sequence shown here is derived from an EMBL/GenBank/DDBJ whole genome shotgun (WGS) entry which is preliminary data.</text>
</comment>
<evidence type="ECO:0000313" key="1">
    <source>
        <dbReference type="EMBL" id="KAF5099153.1"/>
    </source>
</evidence>
<organism evidence="1 2">
    <name type="scientific">Geotrichum galactomycetum</name>
    <dbReference type="NCBI Taxonomy" id="27317"/>
    <lineage>
        <taxon>Eukaryota</taxon>
        <taxon>Fungi</taxon>
        <taxon>Dikarya</taxon>
        <taxon>Ascomycota</taxon>
        <taxon>Saccharomycotina</taxon>
        <taxon>Dipodascomycetes</taxon>
        <taxon>Dipodascales</taxon>
        <taxon>Dipodascaceae</taxon>
        <taxon>Geotrichum</taxon>
    </lineage>
</organism>
<sequence length="682" mass="75008">MNQQQSSFFSGRKKRAVTAPVLNEVVSDDKETQQIIRPLVDGFHPHTVIPTTEIVALFSTDEAPKSKNCFLLSYKSGDFEWFSSNNEADLNDWALKINFAASFNTFYVVGISGSLRKLTSKLHALKRNNSDSSTSTRVSGTTTSSVNNKRQEFSDAHLARKSNVEHKLSLIEKKIDEIQEQLNEHIRTRKSLQLLAPIQLKTREAVFSCAANLTASLKWKWLQRRKLLCYKKYFELDLEVEKELCSLLRPADAETSLANGAGDDVDDAKSIKSKESTNTVKVHEPAVSIISDHEPLKSPTTSENLSSKMSITSSSAKSAVSSEGDDTALRIVVPKRSRSHYHSRSQSQGFVSTPSRTIGHRRSHSQLIPKRSAEHHSGDDVSISSKRMPLTLRDVSRRKNQTGSNAGNNATPTTQRSTSLIRNKGDKITLMGKKFHVVEVNPEFGTSKQSKSLEDGSKEESLRTFSSADEGLAVETENLVEADRVSNFKRQDKSLENGESTETAQELPDIEKTENLLVATEPAKEVTNAAKEATELDVVDESFETPTSVVAAADLEAPFEVSTEKSDSVTERVDGPVQAIATENVNLDHLDVDSVIKPINPAQLVDLDNSNPKQLVENGKSLAHVLSTISLDGKPIDDNLTSEPKPTKDTTDATDLSHSEVDKVKNPPEVSAEPALVKPVIN</sequence>
<reference evidence="1 2" key="1">
    <citation type="journal article" date="2020" name="Front. Microbiol.">
        <title>Phenotypic and Genetic Characterization of the Cheese Ripening Yeast Geotrichum candidum.</title>
        <authorList>
            <person name="Perkins V."/>
            <person name="Vignola S."/>
            <person name="Lessard M.H."/>
            <person name="Plante P.L."/>
            <person name="Corbeil J."/>
            <person name="Dugat-Bony E."/>
            <person name="Frenette M."/>
            <person name="Labrie S."/>
        </authorList>
    </citation>
    <scope>NUCLEOTIDE SEQUENCE [LARGE SCALE GENOMIC DNA]</scope>
    <source>
        <strain evidence="1 2">LMA-1147</strain>
    </source>
</reference>
<protein>
    <submittedName>
        <fullName evidence="1">Uncharacterized protein</fullName>
    </submittedName>
</protein>
<name>A0ACB6V697_9ASCO</name>
<dbReference type="EMBL" id="QVQA01000036">
    <property type="protein sequence ID" value="KAF5099153.1"/>
    <property type="molecule type" value="Genomic_DNA"/>
</dbReference>
<proteinExistence type="predicted"/>